<dbReference type="Pfam" id="PF00756">
    <property type="entry name" value="Esterase"/>
    <property type="match status" value="1"/>
</dbReference>
<evidence type="ECO:0000256" key="1">
    <source>
        <dbReference type="SAM" id="SignalP"/>
    </source>
</evidence>
<dbReference type="InterPro" id="IPR050583">
    <property type="entry name" value="Mycobacterial_A85_antigen"/>
</dbReference>
<keyword evidence="1" id="KW-0732">Signal</keyword>
<evidence type="ECO:0008006" key="4">
    <source>
        <dbReference type="Google" id="ProtNLM"/>
    </source>
</evidence>
<dbReference type="EMBL" id="AKGD01000001">
    <property type="protein sequence ID" value="EIT71560.1"/>
    <property type="molecule type" value="Genomic_DNA"/>
</dbReference>
<comment type="caution">
    <text evidence="2">The sequence shown here is derived from an EMBL/GenBank/DDBJ whole genome shotgun (WGS) entry which is preliminary data.</text>
</comment>
<dbReference type="GO" id="GO:0016747">
    <property type="term" value="F:acyltransferase activity, transferring groups other than amino-acyl groups"/>
    <property type="evidence" value="ECO:0007669"/>
    <property type="project" value="TreeGrafter"/>
</dbReference>
<organism evidence="2 3">
    <name type="scientific">Hydrocarboniphaga effusa AP103</name>
    <dbReference type="NCBI Taxonomy" id="1172194"/>
    <lineage>
        <taxon>Bacteria</taxon>
        <taxon>Pseudomonadati</taxon>
        <taxon>Pseudomonadota</taxon>
        <taxon>Gammaproteobacteria</taxon>
        <taxon>Nevskiales</taxon>
        <taxon>Nevskiaceae</taxon>
        <taxon>Hydrocarboniphaga</taxon>
    </lineage>
</organism>
<protein>
    <recommendedName>
        <fullName evidence="4">Esterase</fullName>
    </recommendedName>
</protein>
<keyword evidence="3" id="KW-1185">Reference proteome</keyword>
<name>I8TCB8_9GAMM</name>
<dbReference type="PATRIC" id="fig|1172194.4.peg.1638"/>
<evidence type="ECO:0000313" key="3">
    <source>
        <dbReference type="Proteomes" id="UP000003704"/>
    </source>
</evidence>
<dbReference type="PROSITE" id="PS51257">
    <property type="entry name" value="PROKAR_LIPOPROTEIN"/>
    <property type="match status" value="1"/>
</dbReference>
<sequence>MARQRDLPRFACTLFVLWLVACSAGGGASDDDDAIVLGDRNAGSPLSLVDQRQLSPRLLELQFATPALEDQGFAAPESGGGTGKVRLLLPAGYARSQARYPVLVLLHGAEGNYRDWTDHGAVEALTANLPLIVVMPDGGAAGQYTDHYNAGRYGPPAYESYHVGQLIPWIDLNLRTVGARAGRAVAGVSMGGFGAMSYAARHPDLFAAAAAFSGAVDTNDRILWPLIGSQVFGSRSTAEVRWRGSNPVDLAPNLANLRLILYSGNGEPNLIDAAFDLVERVVYRQSENLHEVLVGLGIAHDWIDYGPGSHTWPYWQQDLRETLPALMQVFASPAPAPSPLRHAAIEAQYEVFGWRVELQRPALEFSTLSEADRTGFVLEGSGSALVRTPAFYAPGSTHVVEVARASTETSRTQATADPDGRLWIGVPLGRANAHPQYTIAAALAGGTKVYTARVAIDP</sequence>
<accession>I8TCB8</accession>
<dbReference type="Gene3D" id="3.40.50.1820">
    <property type="entry name" value="alpha/beta hydrolase"/>
    <property type="match status" value="1"/>
</dbReference>
<proteinExistence type="predicted"/>
<dbReference type="SUPFAM" id="SSF53474">
    <property type="entry name" value="alpha/beta-Hydrolases"/>
    <property type="match status" value="1"/>
</dbReference>
<dbReference type="AlphaFoldDB" id="I8TCB8"/>
<feature type="chain" id="PRO_5003714489" description="Esterase" evidence="1">
    <location>
        <begin position="29"/>
        <end position="458"/>
    </location>
</feature>
<dbReference type="PANTHER" id="PTHR48098:SF1">
    <property type="entry name" value="DIACYLGLYCEROL ACYLTRANSFERASE_MYCOLYLTRANSFERASE AG85A"/>
    <property type="match status" value="1"/>
</dbReference>
<dbReference type="InterPro" id="IPR029058">
    <property type="entry name" value="AB_hydrolase_fold"/>
</dbReference>
<dbReference type="InterPro" id="IPR000801">
    <property type="entry name" value="Esterase-like"/>
</dbReference>
<dbReference type="Proteomes" id="UP000003704">
    <property type="component" value="Unassembled WGS sequence"/>
</dbReference>
<gene>
    <name evidence="2" type="ORF">WQQ_16970</name>
</gene>
<dbReference type="PANTHER" id="PTHR48098">
    <property type="entry name" value="ENTEROCHELIN ESTERASE-RELATED"/>
    <property type="match status" value="1"/>
</dbReference>
<evidence type="ECO:0000313" key="2">
    <source>
        <dbReference type="EMBL" id="EIT71560.1"/>
    </source>
</evidence>
<feature type="signal peptide" evidence="1">
    <location>
        <begin position="1"/>
        <end position="28"/>
    </location>
</feature>
<reference evidence="2 3" key="1">
    <citation type="journal article" date="2012" name="J. Bacteriol.">
        <title>Genome Sequence of n-Alkane-Degrading Hydrocarboniphaga effusa Strain AP103T (ATCC BAA-332T).</title>
        <authorList>
            <person name="Chang H.K."/>
            <person name="Zylstra G.J."/>
            <person name="Chae J.C."/>
        </authorList>
    </citation>
    <scope>NUCLEOTIDE SEQUENCE [LARGE SCALE GENOMIC DNA]</scope>
    <source>
        <strain evidence="2 3">AP103</strain>
    </source>
</reference>
<dbReference type="STRING" id="1172194.WQQ_16970"/>